<evidence type="ECO:0000256" key="1">
    <source>
        <dbReference type="SAM" id="MobiDB-lite"/>
    </source>
</evidence>
<feature type="transmembrane region" description="Helical" evidence="2">
    <location>
        <begin position="26"/>
        <end position="51"/>
    </location>
</feature>
<feature type="compositionally biased region" description="Low complexity" evidence="1">
    <location>
        <begin position="66"/>
        <end position="78"/>
    </location>
</feature>
<evidence type="ECO:0000313" key="4">
    <source>
        <dbReference type="Proteomes" id="UP000738349"/>
    </source>
</evidence>
<dbReference type="EMBL" id="JAGMUV010000012">
    <property type="protein sequence ID" value="KAH7137697.1"/>
    <property type="molecule type" value="Genomic_DNA"/>
</dbReference>
<sequence length="124" mass="13533">MNMSSNSSTNLGDQAPTQPIEGKVRWIAAIVFFVVTFVVYVLILTMSNYLIAGGNYLASPEDPENAESSSNTSFETSNLQQLDSVAPPKPYKQVMIEIQLQGAGGHLAWPDSFVTWYATQSQSP</sequence>
<dbReference type="Proteomes" id="UP000738349">
    <property type="component" value="Unassembled WGS sequence"/>
</dbReference>
<accession>A0A9P9EIG2</accession>
<reference evidence="3" key="1">
    <citation type="journal article" date="2021" name="Nat. Commun.">
        <title>Genetic determinants of endophytism in the Arabidopsis root mycobiome.</title>
        <authorList>
            <person name="Mesny F."/>
            <person name="Miyauchi S."/>
            <person name="Thiergart T."/>
            <person name="Pickel B."/>
            <person name="Atanasova L."/>
            <person name="Karlsson M."/>
            <person name="Huettel B."/>
            <person name="Barry K.W."/>
            <person name="Haridas S."/>
            <person name="Chen C."/>
            <person name="Bauer D."/>
            <person name="Andreopoulos W."/>
            <person name="Pangilinan J."/>
            <person name="LaButti K."/>
            <person name="Riley R."/>
            <person name="Lipzen A."/>
            <person name="Clum A."/>
            <person name="Drula E."/>
            <person name="Henrissat B."/>
            <person name="Kohler A."/>
            <person name="Grigoriev I.V."/>
            <person name="Martin F.M."/>
            <person name="Hacquard S."/>
        </authorList>
    </citation>
    <scope>NUCLEOTIDE SEQUENCE</scope>
    <source>
        <strain evidence="3">MPI-CAGE-AT-0147</strain>
    </source>
</reference>
<comment type="caution">
    <text evidence="3">The sequence shown here is derived from an EMBL/GenBank/DDBJ whole genome shotgun (WGS) entry which is preliminary data.</text>
</comment>
<gene>
    <name evidence="3" type="ORF">EDB81DRAFT_885988</name>
</gene>
<keyword evidence="2" id="KW-0812">Transmembrane</keyword>
<dbReference type="AlphaFoldDB" id="A0A9P9EIG2"/>
<evidence type="ECO:0000313" key="3">
    <source>
        <dbReference type="EMBL" id="KAH7137697.1"/>
    </source>
</evidence>
<feature type="region of interest" description="Disordered" evidence="1">
    <location>
        <begin position="60"/>
        <end position="79"/>
    </location>
</feature>
<organism evidence="3 4">
    <name type="scientific">Dactylonectria macrodidyma</name>
    <dbReference type="NCBI Taxonomy" id="307937"/>
    <lineage>
        <taxon>Eukaryota</taxon>
        <taxon>Fungi</taxon>
        <taxon>Dikarya</taxon>
        <taxon>Ascomycota</taxon>
        <taxon>Pezizomycotina</taxon>
        <taxon>Sordariomycetes</taxon>
        <taxon>Hypocreomycetidae</taxon>
        <taxon>Hypocreales</taxon>
        <taxon>Nectriaceae</taxon>
        <taxon>Dactylonectria</taxon>
    </lineage>
</organism>
<proteinExistence type="predicted"/>
<evidence type="ECO:0000256" key="2">
    <source>
        <dbReference type="SAM" id="Phobius"/>
    </source>
</evidence>
<name>A0A9P9EIG2_9HYPO</name>
<keyword evidence="2" id="KW-0472">Membrane</keyword>
<keyword evidence="4" id="KW-1185">Reference proteome</keyword>
<protein>
    <submittedName>
        <fullName evidence="3">Uncharacterized protein</fullName>
    </submittedName>
</protein>
<keyword evidence="2" id="KW-1133">Transmembrane helix</keyword>